<reference evidence="10 11" key="1">
    <citation type="submission" date="2019-05" db="EMBL/GenBank/DDBJ databases">
        <title>Kocuria coralli sp. nov., a novel actinobacterium isolated from coral reef seawater.</title>
        <authorList>
            <person name="Li J."/>
        </authorList>
    </citation>
    <scope>NUCLEOTIDE SEQUENCE [LARGE SCALE GENOMIC DNA]</scope>
    <source>
        <strain evidence="10 11">SCSIO 13007</strain>
    </source>
</reference>
<evidence type="ECO:0000256" key="3">
    <source>
        <dbReference type="ARBA" id="ARBA00012856"/>
    </source>
</evidence>
<evidence type="ECO:0000256" key="2">
    <source>
        <dbReference type="ARBA" id="ARBA00009539"/>
    </source>
</evidence>
<dbReference type="EMBL" id="SZWF01000002">
    <property type="protein sequence ID" value="KAA9395238.1"/>
    <property type="molecule type" value="Genomic_DNA"/>
</dbReference>
<dbReference type="InterPro" id="IPR024072">
    <property type="entry name" value="DHFR-like_dom_sf"/>
</dbReference>
<dbReference type="PANTHER" id="PTHR48069:SF3">
    <property type="entry name" value="DIHYDROFOLATE REDUCTASE"/>
    <property type="match status" value="1"/>
</dbReference>
<evidence type="ECO:0000256" key="1">
    <source>
        <dbReference type="ARBA" id="ARBA00004903"/>
    </source>
</evidence>
<accession>A0A5J5L0S9</accession>
<dbReference type="PROSITE" id="PS00075">
    <property type="entry name" value="DHFR_1"/>
    <property type="match status" value="1"/>
</dbReference>
<dbReference type="OrthoDB" id="9804315at2"/>
<feature type="region of interest" description="Disordered" evidence="8">
    <location>
        <begin position="155"/>
        <end position="177"/>
    </location>
</feature>
<dbReference type="InterPro" id="IPR001796">
    <property type="entry name" value="DHFR_dom"/>
</dbReference>
<dbReference type="GO" id="GO:0005829">
    <property type="term" value="C:cytosol"/>
    <property type="evidence" value="ECO:0007669"/>
    <property type="project" value="TreeGrafter"/>
</dbReference>
<evidence type="ECO:0000256" key="7">
    <source>
        <dbReference type="RuleBase" id="RU004474"/>
    </source>
</evidence>
<dbReference type="AlphaFoldDB" id="A0A5J5L0S9"/>
<dbReference type="CDD" id="cd00209">
    <property type="entry name" value="DHFR"/>
    <property type="match status" value="1"/>
</dbReference>
<dbReference type="GO" id="GO:0050661">
    <property type="term" value="F:NADP binding"/>
    <property type="evidence" value="ECO:0007669"/>
    <property type="project" value="InterPro"/>
</dbReference>
<dbReference type="GO" id="GO:0046654">
    <property type="term" value="P:tetrahydrofolate biosynthetic process"/>
    <property type="evidence" value="ECO:0007669"/>
    <property type="project" value="UniProtKB-UniPathway"/>
</dbReference>
<dbReference type="Gene3D" id="3.40.430.10">
    <property type="entry name" value="Dihydrofolate Reductase, subunit A"/>
    <property type="match status" value="1"/>
</dbReference>
<gene>
    <name evidence="10" type="ORF">FCK90_02150</name>
</gene>
<dbReference type="UniPathway" id="UPA00077">
    <property type="reaction ID" value="UER00158"/>
</dbReference>
<evidence type="ECO:0000256" key="5">
    <source>
        <dbReference type="ARBA" id="ARBA00022857"/>
    </source>
</evidence>
<organism evidence="10 11">
    <name type="scientific">Kocuria coralli</name>
    <dbReference type="NCBI Taxonomy" id="1461025"/>
    <lineage>
        <taxon>Bacteria</taxon>
        <taxon>Bacillati</taxon>
        <taxon>Actinomycetota</taxon>
        <taxon>Actinomycetes</taxon>
        <taxon>Micrococcales</taxon>
        <taxon>Micrococcaceae</taxon>
        <taxon>Kocuria</taxon>
    </lineage>
</organism>
<dbReference type="GO" id="GO:0046655">
    <property type="term" value="P:folic acid metabolic process"/>
    <property type="evidence" value="ECO:0007669"/>
    <property type="project" value="TreeGrafter"/>
</dbReference>
<sequence length="195" mass="20961">MSPQRIAAIWAQTRDGVIGRDGTMPWHVPEDFAHFKAETEGHPVIMGRRTWESFPARFRPLPGRTNIVITSRPSSVETGPAAGADSTAAAAGEPATSVVVAGSYHQAVALAADAPGGELTWVIGGGRLYRQAIEDPRHPVTRAVISLLDLETDGDTRAPELGPGWHLADDGEPRSSRTGIGWRVQVWQRSGPHHD</sequence>
<evidence type="ECO:0000313" key="10">
    <source>
        <dbReference type="EMBL" id="KAA9395238.1"/>
    </source>
</evidence>
<dbReference type="SUPFAM" id="SSF53597">
    <property type="entry name" value="Dihydrofolate reductase-like"/>
    <property type="match status" value="1"/>
</dbReference>
<keyword evidence="4" id="KW-0554">One-carbon metabolism</keyword>
<dbReference type="PROSITE" id="PS51330">
    <property type="entry name" value="DHFR_2"/>
    <property type="match status" value="1"/>
</dbReference>
<comment type="pathway">
    <text evidence="1">Cofactor biosynthesis; tetrahydrofolate biosynthesis; 5,6,7,8-tetrahydrofolate from 7,8-dihydrofolate: step 1/1.</text>
</comment>
<dbReference type="InterPro" id="IPR017925">
    <property type="entry name" value="DHFR_CS"/>
</dbReference>
<name>A0A5J5L0S9_9MICC</name>
<protein>
    <recommendedName>
        <fullName evidence="3">dihydrofolate reductase</fullName>
        <ecNumber evidence="3">1.5.1.3</ecNumber>
    </recommendedName>
</protein>
<evidence type="ECO:0000259" key="9">
    <source>
        <dbReference type="PROSITE" id="PS51330"/>
    </source>
</evidence>
<evidence type="ECO:0000256" key="6">
    <source>
        <dbReference type="ARBA" id="ARBA00023002"/>
    </source>
</evidence>
<dbReference type="PRINTS" id="PR00070">
    <property type="entry name" value="DHFR"/>
</dbReference>
<dbReference type="RefSeq" id="WP_158032664.1">
    <property type="nucleotide sequence ID" value="NZ_ML708611.1"/>
</dbReference>
<evidence type="ECO:0000313" key="11">
    <source>
        <dbReference type="Proteomes" id="UP000325957"/>
    </source>
</evidence>
<keyword evidence="11" id="KW-1185">Reference proteome</keyword>
<proteinExistence type="inferred from homology"/>
<dbReference type="InterPro" id="IPR012259">
    <property type="entry name" value="DHFR"/>
</dbReference>
<evidence type="ECO:0000256" key="4">
    <source>
        <dbReference type="ARBA" id="ARBA00022563"/>
    </source>
</evidence>
<comment type="similarity">
    <text evidence="2 7">Belongs to the dihydrofolate reductase family.</text>
</comment>
<dbReference type="Proteomes" id="UP000325957">
    <property type="component" value="Unassembled WGS sequence"/>
</dbReference>
<comment type="caution">
    <text evidence="10">The sequence shown here is derived from an EMBL/GenBank/DDBJ whole genome shotgun (WGS) entry which is preliminary data.</text>
</comment>
<evidence type="ECO:0000256" key="8">
    <source>
        <dbReference type="SAM" id="MobiDB-lite"/>
    </source>
</evidence>
<dbReference type="Pfam" id="PF00186">
    <property type="entry name" value="DHFR_1"/>
    <property type="match status" value="1"/>
</dbReference>
<keyword evidence="5" id="KW-0521">NADP</keyword>
<dbReference type="EC" id="1.5.1.3" evidence="3"/>
<feature type="domain" description="DHFR" evidence="9">
    <location>
        <begin position="5"/>
        <end position="189"/>
    </location>
</feature>
<dbReference type="GO" id="GO:0046452">
    <property type="term" value="P:dihydrofolate metabolic process"/>
    <property type="evidence" value="ECO:0007669"/>
    <property type="project" value="TreeGrafter"/>
</dbReference>
<dbReference type="GO" id="GO:0004146">
    <property type="term" value="F:dihydrofolate reductase activity"/>
    <property type="evidence" value="ECO:0007669"/>
    <property type="project" value="UniProtKB-EC"/>
</dbReference>
<dbReference type="PANTHER" id="PTHR48069">
    <property type="entry name" value="DIHYDROFOLATE REDUCTASE"/>
    <property type="match status" value="1"/>
</dbReference>
<keyword evidence="6" id="KW-0560">Oxidoreductase</keyword>
<dbReference type="GO" id="GO:0006730">
    <property type="term" value="P:one-carbon metabolic process"/>
    <property type="evidence" value="ECO:0007669"/>
    <property type="project" value="UniProtKB-KW"/>
</dbReference>